<evidence type="ECO:0000259" key="3">
    <source>
        <dbReference type="Pfam" id="PF20152"/>
    </source>
</evidence>
<organism evidence="4 5">
    <name type="scientific">Dioszegia hungarica</name>
    <dbReference type="NCBI Taxonomy" id="4972"/>
    <lineage>
        <taxon>Eukaryota</taxon>
        <taxon>Fungi</taxon>
        <taxon>Dikarya</taxon>
        <taxon>Basidiomycota</taxon>
        <taxon>Agaricomycotina</taxon>
        <taxon>Tremellomycetes</taxon>
        <taxon>Tremellales</taxon>
        <taxon>Bulleribasidiaceae</taxon>
        <taxon>Dioszegia</taxon>
    </lineage>
</organism>
<dbReference type="RefSeq" id="XP_052949456.1">
    <property type="nucleotide sequence ID" value="XM_053090886.1"/>
</dbReference>
<dbReference type="PANTHER" id="PTHR40465">
    <property type="entry name" value="CHROMOSOME 1, WHOLE GENOME SHOTGUN SEQUENCE"/>
    <property type="match status" value="1"/>
</dbReference>
<dbReference type="Pfam" id="PF20152">
    <property type="entry name" value="DUF6534"/>
    <property type="match status" value="1"/>
</dbReference>
<feature type="transmembrane region" description="Helical" evidence="2">
    <location>
        <begin position="132"/>
        <end position="155"/>
    </location>
</feature>
<feature type="compositionally biased region" description="Basic and acidic residues" evidence="1">
    <location>
        <begin position="289"/>
        <end position="314"/>
    </location>
</feature>
<feature type="region of interest" description="Disordered" evidence="1">
    <location>
        <begin position="287"/>
        <end position="314"/>
    </location>
</feature>
<comment type="caution">
    <text evidence="4">The sequence shown here is derived from an EMBL/GenBank/DDBJ whole genome shotgun (WGS) entry which is preliminary data.</text>
</comment>
<reference evidence="4" key="1">
    <citation type="journal article" date="2022" name="G3 (Bethesda)">
        <title>High quality genome of the basidiomycete yeast Dioszegia hungarica PDD-24b-2 isolated from cloud water.</title>
        <authorList>
            <person name="Jarrige D."/>
            <person name="Haridas S."/>
            <person name="Bleykasten-Grosshans C."/>
            <person name="Joly M."/>
            <person name="Nadalig T."/>
            <person name="Sancelme M."/>
            <person name="Vuilleumier S."/>
            <person name="Grigoriev I.V."/>
            <person name="Amato P."/>
            <person name="Bringel F."/>
        </authorList>
    </citation>
    <scope>NUCLEOTIDE SEQUENCE</scope>
    <source>
        <strain evidence="4">PDD-24b-2</strain>
    </source>
</reference>
<keyword evidence="5" id="KW-1185">Reference proteome</keyword>
<accession>A0AA38HHN1</accession>
<evidence type="ECO:0000256" key="1">
    <source>
        <dbReference type="SAM" id="MobiDB-lite"/>
    </source>
</evidence>
<dbReference type="AlphaFoldDB" id="A0AA38HHN1"/>
<keyword evidence="2" id="KW-1133">Transmembrane helix</keyword>
<dbReference type="GeneID" id="77730091"/>
<evidence type="ECO:0000256" key="2">
    <source>
        <dbReference type="SAM" id="Phobius"/>
    </source>
</evidence>
<keyword evidence="2" id="KW-0472">Membrane</keyword>
<feature type="transmembrane region" description="Helical" evidence="2">
    <location>
        <begin position="212"/>
        <end position="238"/>
    </location>
</feature>
<protein>
    <recommendedName>
        <fullName evidence="3">DUF6534 domain-containing protein</fullName>
    </recommendedName>
</protein>
<feature type="region of interest" description="Disordered" evidence="1">
    <location>
        <begin position="338"/>
        <end position="393"/>
    </location>
</feature>
<evidence type="ECO:0000313" key="4">
    <source>
        <dbReference type="EMBL" id="KAI9639679.1"/>
    </source>
</evidence>
<gene>
    <name evidence="4" type="ORF">MKK02DRAFT_40000</name>
</gene>
<dbReference type="EMBL" id="JAKWFO010000001">
    <property type="protein sequence ID" value="KAI9639679.1"/>
    <property type="molecule type" value="Genomic_DNA"/>
</dbReference>
<feature type="transmembrane region" description="Helical" evidence="2">
    <location>
        <begin position="25"/>
        <end position="46"/>
    </location>
</feature>
<feature type="transmembrane region" description="Helical" evidence="2">
    <location>
        <begin position="244"/>
        <end position="265"/>
    </location>
</feature>
<feature type="compositionally biased region" description="Basic and acidic residues" evidence="1">
    <location>
        <begin position="373"/>
        <end position="386"/>
    </location>
</feature>
<keyword evidence="2" id="KW-0812">Transmembrane</keyword>
<dbReference type="PANTHER" id="PTHR40465:SF1">
    <property type="entry name" value="DUF6534 DOMAIN-CONTAINING PROTEIN"/>
    <property type="match status" value="1"/>
</dbReference>
<feature type="transmembrane region" description="Helical" evidence="2">
    <location>
        <begin position="175"/>
        <end position="200"/>
    </location>
</feature>
<proteinExistence type="predicted"/>
<feature type="transmembrane region" description="Helical" evidence="2">
    <location>
        <begin position="58"/>
        <end position="82"/>
    </location>
</feature>
<name>A0AA38HHN1_9TREE</name>
<feature type="domain" description="DUF6534" evidence="3">
    <location>
        <begin position="185"/>
        <end position="267"/>
    </location>
</feature>
<dbReference type="Proteomes" id="UP001164286">
    <property type="component" value="Unassembled WGS sequence"/>
</dbReference>
<evidence type="ECO:0000313" key="5">
    <source>
        <dbReference type="Proteomes" id="UP001164286"/>
    </source>
</evidence>
<sequence length="393" mass="44243">MSTTAVDPIEQAIAAQWQEGHGLLLLPYMMGGFFDWLLLGVILAMGIQWAQHRKEEKVFAIACVILSLISALGSTIYLLIWLTRSFVYGFGTCREFAELHWASQYSLFWDWSTTAIQLFYTERAYRLNKNALWIPALVLPVMTATWAMHIYSVIYSNDRYKIADQAVFNDTIAKAGLYLWLASALFIDILITSCISYALYKHKTGWKATDNMVVKLIWVSLETQLPGLIASTMILGTWGNRRVGIIFLVSQPKIYIIGFLAVLNFRFSQRDIPSTTSHSHGVNLYPIETDMRRGSRSGGKELDSPTDSKHKSEVRVDVETQVVLSPKEMGSYSTMRMNRGWTELPPSDSPEHDARSQHTAGTGNAFLAGSSEADLKGWEYNEKEAEGTSTRHA</sequence>
<dbReference type="InterPro" id="IPR045339">
    <property type="entry name" value="DUF6534"/>
</dbReference>